<dbReference type="InterPro" id="IPR015867">
    <property type="entry name" value="N-reg_PII/ATP_PRibTrfase_C"/>
</dbReference>
<comment type="subunit">
    <text evidence="2">Homohexamer.</text>
</comment>
<evidence type="ECO:0000256" key="2">
    <source>
        <dbReference type="ARBA" id="ARBA00011643"/>
    </source>
</evidence>
<evidence type="ECO:0000256" key="4">
    <source>
        <dbReference type="ARBA" id="ARBA00022723"/>
    </source>
</evidence>
<evidence type="ECO:0000256" key="1">
    <source>
        <dbReference type="ARBA" id="ARBA00006964"/>
    </source>
</evidence>
<name>A0A1I3BCA1_9LACT</name>
<gene>
    <name evidence="7" type="ORF">SAMN04489868_10534</name>
</gene>
<dbReference type="Pfam" id="PF01784">
    <property type="entry name" value="DUF34_NIF3"/>
    <property type="match status" value="1"/>
</dbReference>
<feature type="binding site" evidence="6">
    <location>
        <position position="336"/>
    </location>
    <ligand>
        <name>a divalent metal cation</name>
        <dbReference type="ChEBI" id="CHEBI:60240"/>
        <label>1</label>
    </ligand>
</feature>
<comment type="similarity">
    <text evidence="1 5">Belongs to the GTP cyclohydrolase I type 2/NIF3 family.</text>
</comment>
<evidence type="ECO:0000313" key="7">
    <source>
        <dbReference type="EMBL" id="SFH59341.1"/>
    </source>
</evidence>
<dbReference type="SUPFAM" id="SSF102705">
    <property type="entry name" value="NIF3 (NGG1p interacting factor 3)-like"/>
    <property type="match status" value="1"/>
</dbReference>
<proteinExistence type="inferred from homology"/>
<organism evidence="7 8">
    <name type="scientific">Pisciglobus halotolerans</name>
    <dbReference type="NCBI Taxonomy" id="745365"/>
    <lineage>
        <taxon>Bacteria</taxon>
        <taxon>Bacillati</taxon>
        <taxon>Bacillota</taxon>
        <taxon>Bacilli</taxon>
        <taxon>Lactobacillales</taxon>
        <taxon>Carnobacteriaceae</taxon>
    </lineage>
</organism>
<keyword evidence="4 5" id="KW-0479">Metal-binding</keyword>
<sequence>MNVTGYDLIERFEQFAPPTLAETGDPIGLAIGTLNKPIQRVMVTLDVRPEVVQEAIEKQIDFIFAHHPPMFKPAKNLISDDPQNEMYFELIKHDIAVYAAHTNLDVAPGGMNDWLADLIDLHHAETMTVTKSRPYKKLAVMVPKENETEVREALTQAGAGNMGSTYKDCSYTLEGIGRFKPVEGAHPTIGDIGKSEETHEVKIEFAVSEQDLPKVVHALLEAHPYEVPVYDVYTIENLSEEFGLGRVGDLAEPIKLQDFVTQLKETFGVSGLRYITTNPDKLIQRVAVCGGDGGKFYQDALKKGADVYITGDVYYHTGHDMLADGLSVIDPGHHIEQICKPKLKELFEQWCTENNWHLDIVSSELNTDPFRFS</sequence>
<dbReference type="NCBIfam" id="TIGR00486">
    <property type="entry name" value="YbgI_SA1388"/>
    <property type="match status" value="1"/>
</dbReference>
<dbReference type="InterPro" id="IPR002678">
    <property type="entry name" value="DUF34/NIF3"/>
</dbReference>
<dbReference type="InterPro" id="IPR036069">
    <property type="entry name" value="DUF34/NIF3_sf"/>
</dbReference>
<evidence type="ECO:0000256" key="3">
    <source>
        <dbReference type="ARBA" id="ARBA00022112"/>
    </source>
</evidence>
<dbReference type="GO" id="GO:0005737">
    <property type="term" value="C:cytoplasm"/>
    <property type="evidence" value="ECO:0007669"/>
    <property type="project" value="TreeGrafter"/>
</dbReference>
<dbReference type="FunFam" id="3.40.1390.30:FF:000001">
    <property type="entry name" value="GTP cyclohydrolase 1 type 2"/>
    <property type="match status" value="1"/>
</dbReference>
<feature type="binding site" evidence="6">
    <location>
        <position position="333"/>
    </location>
    <ligand>
        <name>a divalent metal cation</name>
        <dbReference type="ChEBI" id="CHEBI:60240"/>
        <label>1</label>
    </ligand>
</feature>
<dbReference type="InterPro" id="IPR017221">
    <property type="entry name" value="DUF34/NIF3_bac"/>
</dbReference>
<dbReference type="OrthoDB" id="9792792at2"/>
<evidence type="ECO:0000256" key="5">
    <source>
        <dbReference type="PIRNR" id="PIRNR037489"/>
    </source>
</evidence>
<dbReference type="PIRSF" id="PIRSF037489">
    <property type="entry name" value="UCP037489_NIF3_YqfO"/>
    <property type="match status" value="1"/>
</dbReference>
<dbReference type="PANTHER" id="PTHR13799:SF14">
    <property type="entry name" value="GTP CYCLOHYDROLASE 1 TYPE 2 HOMOLOG"/>
    <property type="match status" value="1"/>
</dbReference>
<dbReference type="Proteomes" id="UP000198668">
    <property type="component" value="Unassembled WGS sequence"/>
</dbReference>
<evidence type="ECO:0000313" key="8">
    <source>
        <dbReference type="Proteomes" id="UP000198668"/>
    </source>
</evidence>
<protein>
    <recommendedName>
        <fullName evidence="3 5">GTP cyclohydrolase 1 type 2 homolog</fullName>
    </recommendedName>
</protein>
<feature type="binding site" evidence="6">
    <location>
        <position position="67"/>
    </location>
    <ligand>
        <name>a divalent metal cation</name>
        <dbReference type="ChEBI" id="CHEBI:60240"/>
        <label>1</label>
    </ligand>
</feature>
<dbReference type="PANTHER" id="PTHR13799">
    <property type="entry name" value="NGG1 INTERACTING FACTOR 3"/>
    <property type="match status" value="1"/>
</dbReference>
<reference evidence="7 8" key="1">
    <citation type="submission" date="2016-10" db="EMBL/GenBank/DDBJ databases">
        <authorList>
            <person name="de Groot N.N."/>
        </authorList>
    </citation>
    <scope>NUCLEOTIDE SEQUENCE [LARGE SCALE GENOMIC DNA]</scope>
    <source>
        <strain evidence="7 8">DSM 27630</strain>
    </source>
</reference>
<dbReference type="Gene3D" id="3.40.1390.30">
    <property type="entry name" value="NIF3 (NGG1p interacting factor 3)-like"/>
    <property type="match status" value="1"/>
</dbReference>
<feature type="binding site" evidence="6">
    <location>
        <position position="105"/>
    </location>
    <ligand>
        <name>a divalent metal cation</name>
        <dbReference type="ChEBI" id="CHEBI:60240"/>
        <label>1</label>
    </ligand>
</feature>
<dbReference type="Gene3D" id="3.30.70.120">
    <property type="match status" value="1"/>
</dbReference>
<dbReference type="AlphaFoldDB" id="A0A1I3BCA1"/>
<feature type="binding site" evidence="6">
    <location>
        <position position="66"/>
    </location>
    <ligand>
        <name>a divalent metal cation</name>
        <dbReference type="ChEBI" id="CHEBI:60240"/>
        <label>1</label>
    </ligand>
</feature>
<dbReference type="RefSeq" id="WP_092091355.1">
    <property type="nucleotide sequence ID" value="NZ_FOQE01000005.1"/>
</dbReference>
<accession>A0A1I3BCA1</accession>
<evidence type="ECO:0000256" key="6">
    <source>
        <dbReference type="PIRSR" id="PIRSR602678-1"/>
    </source>
</evidence>
<dbReference type="EMBL" id="FOQE01000005">
    <property type="protein sequence ID" value="SFH59341.1"/>
    <property type="molecule type" value="Genomic_DNA"/>
</dbReference>
<keyword evidence="8" id="KW-1185">Reference proteome</keyword>
<dbReference type="GO" id="GO:0046872">
    <property type="term" value="F:metal ion binding"/>
    <property type="evidence" value="ECO:0007669"/>
    <property type="project" value="UniProtKB-UniRule"/>
</dbReference>